<organism evidence="1 2">
    <name type="scientific">Caerostris extrusa</name>
    <name type="common">Bark spider</name>
    <name type="synonym">Caerostris bankana</name>
    <dbReference type="NCBI Taxonomy" id="172846"/>
    <lineage>
        <taxon>Eukaryota</taxon>
        <taxon>Metazoa</taxon>
        <taxon>Ecdysozoa</taxon>
        <taxon>Arthropoda</taxon>
        <taxon>Chelicerata</taxon>
        <taxon>Arachnida</taxon>
        <taxon>Araneae</taxon>
        <taxon>Araneomorphae</taxon>
        <taxon>Entelegynae</taxon>
        <taxon>Araneoidea</taxon>
        <taxon>Araneidae</taxon>
        <taxon>Caerostris</taxon>
    </lineage>
</organism>
<name>A0AAV4QAS8_CAEEX</name>
<proteinExistence type="predicted"/>
<gene>
    <name evidence="1" type="ORF">CEXT_589571</name>
</gene>
<evidence type="ECO:0000313" key="1">
    <source>
        <dbReference type="EMBL" id="GIY06793.1"/>
    </source>
</evidence>
<reference evidence="1 2" key="1">
    <citation type="submission" date="2021-06" db="EMBL/GenBank/DDBJ databases">
        <title>Caerostris extrusa draft genome.</title>
        <authorList>
            <person name="Kono N."/>
            <person name="Arakawa K."/>
        </authorList>
    </citation>
    <scope>NUCLEOTIDE SEQUENCE [LARGE SCALE GENOMIC DNA]</scope>
</reference>
<comment type="caution">
    <text evidence="1">The sequence shown here is derived from an EMBL/GenBank/DDBJ whole genome shotgun (WGS) entry which is preliminary data.</text>
</comment>
<protein>
    <submittedName>
        <fullName evidence="1">Uncharacterized protein</fullName>
    </submittedName>
</protein>
<keyword evidence="2" id="KW-1185">Reference proteome</keyword>
<evidence type="ECO:0000313" key="2">
    <source>
        <dbReference type="Proteomes" id="UP001054945"/>
    </source>
</evidence>
<sequence>MESPAQSHLGDELQKEISSQFIAIQGQQLSHLFRAKVDDAVLQRVDQTIFPKRELSKQCFCYLNELSDDKEGTFSSKIPSVPLQLLEQVQEDCFSAAERGVTGGGGFREGGDKRNRRSLTRCSPREINCQSAFEGRDGVI</sequence>
<dbReference type="Proteomes" id="UP001054945">
    <property type="component" value="Unassembled WGS sequence"/>
</dbReference>
<accession>A0AAV4QAS8</accession>
<dbReference type="EMBL" id="BPLR01005999">
    <property type="protein sequence ID" value="GIY06793.1"/>
    <property type="molecule type" value="Genomic_DNA"/>
</dbReference>
<dbReference type="AlphaFoldDB" id="A0AAV4QAS8"/>